<dbReference type="Pfam" id="PF01569">
    <property type="entry name" value="PAP2"/>
    <property type="match status" value="1"/>
</dbReference>
<feature type="domain" description="Phosphatidic acid phosphatase type 2/haloperoxidase" evidence="2">
    <location>
        <begin position="97"/>
        <end position="210"/>
    </location>
</feature>
<organism evidence="3 4">
    <name type="scientific">Dubosiella newyorkensis</name>
    <dbReference type="NCBI Taxonomy" id="1862672"/>
    <lineage>
        <taxon>Bacteria</taxon>
        <taxon>Bacillati</taxon>
        <taxon>Bacillota</taxon>
        <taxon>Erysipelotrichia</taxon>
        <taxon>Erysipelotrichales</taxon>
        <taxon>Erysipelotrichaceae</taxon>
        <taxon>Dubosiella</taxon>
    </lineage>
</organism>
<feature type="transmembrane region" description="Helical" evidence="1">
    <location>
        <begin position="191"/>
        <end position="212"/>
    </location>
</feature>
<dbReference type="STRING" id="1862672.BO225_00160"/>
<proteinExistence type="predicted"/>
<feature type="transmembrane region" description="Helical" evidence="1">
    <location>
        <begin position="66"/>
        <end position="86"/>
    </location>
</feature>
<keyword evidence="4" id="KW-1185">Reference proteome</keyword>
<evidence type="ECO:0000256" key="1">
    <source>
        <dbReference type="SAM" id="Phobius"/>
    </source>
</evidence>
<dbReference type="SUPFAM" id="SSF48317">
    <property type="entry name" value="Acid phosphatase/Vanadium-dependent haloperoxidase"/>
    <property type="match status" value="1"/>
</dbReference>
<dbReference type="Gene3D" id="1.20.144.10">
    <property type="entry name" value="Phosphatidic acid phosphatase type 2/haloperoxidase"/>
    <property type="match status" value="1"/>
</dbReference>
<comment type="caution">
    <text evidence="3">The sequence shown here is derived from an EMBL/GenBank/DDBJ whole genome shotgun (WGS) entry which is preliminary data.</text>
</comment>
<protein>
    <recommendedName>
        <fullName evidence="2">Phosphatidic acid phosphatase type 2/haloperoxidase domain-containing protein</fullName>
    </recommendedName>
</protein>
<dbReference type="SMART" id="SM00014">
    <property type="entry name" value="acidPPc"/>
    <property type="match status" value="1"/>
</dbReference>
<dbReference type="OrthoDB" id="371155at2"/>
<dbReference type="EMBL" id="MPKA01000010">
    <property type="protein sequence ID" value="OLU48016.1"/>
    <property type="molecule type" value="Genomic_DNA"/>
</dbReference>
<name>A0A1U7NQV0_9FIRM</name>
<dbReference type="InterPro" id="IPR036938">
    <property type="entry name" value="PAP2/HPO_sf"/>
</dbReference>
<dbReference type="GeneID" id="78274371"/>
<evidence type="ECO:0000313" key="3">
    <source>
        <dbReference type="EMBL" id="OLU48016.1"/>
    </source>
</evidence>
<dbReference type="AlphaFoldDB" id="A0A1U7NQV0"/>
<evidence type="ECO:0000259" key="2">
    <source>
        <dbReference type="SMART" id="SM00014"/>
    </source>
</evidence>
<keyword evidence="1" id="KW-1133">Transmembrane helix</keyword>
<reference evidence="3 4" key="1">
    <citation type="submission" date="2016-11" db="EMBL/GenBank/DDBJ databases">
        <title>Description of two novel members of the family Erysipelotrichaceae: Ileibacterium lipovorans gen. nov., sp. nov. and Dubosiella newyorkensis, gen. nov., sp. nov.</title>
        <authorList>
            <person name="Cox L.M."/>
            <person name="Sohn J."/>
            <person name="Tyrrell K.L."/>
            <person name="Citron D.M."/>
            <person name="Lawson P.A."/>
            <person name="Patel N.B."/>
            <person name="Iizumi T."/>
            <person name="Perez-Perez G.I."/>
            <person name="Goldstein E.J."/>
            <person name="Blaser M.J."/>
        </authorList>
    </citation>
    <scope>NUCLEOTIDE SEQUENCE [LARGE SCALE GENOMIC DNA]</scope>
    <source>
        <strain evidence="3 4">NYU-BL-A4</strain>
    </source>
</reference>
<feature type="transmembrane region" description="Helical" evidence="1">
    <location>
        <begin position="136"/>
        <end position="155"/>
    </location>
</feature>
<gene>
    <name evidence="3" type="ORF">BO225_00160</name>
</gene>
<keyword evidence="1" id="KW-0812">Transmembrane</keyword>
<sequence>MNIQSKKALCQTLLWFVVFFLFTACLCVVDVKPTGPLQSNIGFSQLNNTVRLFFGVTPLLYMATDIPLYIAMVECLFFACLGLYQLIKNKSFKKVSAAIYGLALVYVLMVVWYVGFEKVIINYRPVLLDGALEASYPSSHTMMVVTILWTGILAFKTIFPEHQKLCFWITVLSAALITFTIAGRLVCGVHWFTDIIGALLLSGSMISLYRFLLVLNRKQEVKATL</sequence>
<dbReference type="InterPro" id="IPR000326">
    <property type="entry name" value="PAP2/HPO"/>
</dbReference>
<keyword evidence="1" id="KW-0472">Membrane</keyword>
<accession>A0A1U7NQV0</accession>
<dbReference type="PROSITE" id="PS51257">
    <property type="entry name" value="PROKAR_LIPOPROTEIN"/>
    <property type="match status" value="1"/>
</dbReference>
<feature type="transmembrane region" description="Helical" evidence="1">
    <location>
        <begin position="98"/>
        <end position="116"/>
    </location>
</feature>
<dbReference type="RefSeq" id="WP_076340291.1">
    <property type="nucleotide sequence ID" value="NZ_CAPDDE010000051.1"/>
</dbReference>
<evidence type="ECO:0000313" key="4">
    <source>
        <dbReference type="Proteomes" id="UP000186705"/>
    </source>
</evidence>
<dbReference type="Proteomes" id="UP000186705">
    <property type="component" value="Unassembled WGS sequence"/>
</dbReference>
<feature type="transmembrane region" description="Helical" evidence="1">
    <location>
        <begin position="167"/>
        <end position="185"/>
    </location>
</feature>